<evidence type="ECO:0000256" key="1">
    <source>
        <dbReference type="ARBA" id="ARBA00022741"/>
    </source>
</evidence>
<feature type="region of interest" description="Disordered" evidence="6">
    <location>
        <begin position="283"/>
        <end position="308"/>
    </location>
</feature>
<organism evidence="8 9">
    <name type="scientific">Cryptosporangium japonicum</name>
    <dbReference type="NCBI Taxonomy" id="80872"/>
    <lineage>
        <taxon>Bacteria</taxon>
        <taxon>Bacillati</taxon>
        <taxon>Actinomycetota</taxon>
        <taxon>Actinomycetes</taxon>
        <taxon>Cryptosporangiales</taxon>
        <taxon>Cryptosporangiaceae</taxon>
        <taxon>Cryptosporangium</taxon>
    </lineage>
</organism>
<evidence type="ECO:0000313" key="8">
    <source>
        <dbReference type="EMBL" id="GAA0253455.1"/>
    </source>
</evidence>
<dbReference type="InterPro" id="IPR058031">
    <property type="entry name" value="AAA_lid_NorR"/>
</dbReference>
<keyword evidence="2" id="KW-0067">ATP-binding</keyword>
<dbReference type="PROSITE" id="PS50045">
    <property type="entry name" value="SIGMA54_INTERACT_4"/>
    <property type="match status" value="1"/>
</dbReference>
<evidence type="ECO:0000256" key="2">
    <source>
        <dbReference type="ARBA" id="ARBA00022840"/>
    </source>
</evidence>
<evidence type="ECO:0000256" key="5">
    <source>
        <dbReference type="ARBA" id="ARBA00023163"/>
    </source>
</evidence>
<dbReference type="Gene3D" id="1.10.10.60">
    <property type="entry name" value="Homeodomain-like"/>
    <property type="match status" value="1"/>
</dbReference>
<dbReference type="EMBL" id="BAAAGX010000016">
    <property type="protein sequence ID" value="GAA0253455.1"/>
    <property type="molecule type" value="Genomic_DNA"/>
</dbReference>
<comment type="caution">
    <text evidence="8">The sequence shown here is derived from an EMBL/GenBank/DDBJ whole genome shotgun (WGS) entry which is preliminary data.</text>
</comment>
<evidence type="ECO:0000256" key="3">
    <source>
        <dbReference type="ARBA" id="ARBA00023015"/>
    </source>
</evidence>
<evidence type="ECO:0000313" key="9">
    <source>
        <dbReference type="Proteomes" id="UP001500967"/>
    </source>
</evidence>
<accession>A0ABN0UKV2</accession>
<dbReference type="InterPro" id="IPR002078">
    <property type="entry name" value="Sigma_54_int"/>
</dbReference>
<dbReference type="SUPFAM" id="SSF52540">
    <property type="entry name" value="P-loop containing nucleoside triphosphate hydrolases"/>
    <property type="match status" value="1"/>
</dbReference>
<sequence length="553" mass="58144">MTTDATAWEQFQSGLEPRDVRAEVLTSWRRSQFSGVDPEHAAVPYVETDVDSSFARVAVPVLTGMATHLVGHHSCLALSDAAGSVLWRWVSEPMLRSTLDDLRVVEGFNFGEEHVGTNGLGTALETGGIAMVRGAEHFVHRFHDVTCVAAPVRHPITRRTIGAVNVTCRAADTNALLPVIVGKLVEEIRQALYTAATARERELLAAFLASQRAGPGPVAVVGDDLVICSAQAAELGFDRLGLWDAIRTGAAPVLPADLRADVRLVRSDGTVAGAVVTVCEPAATPARPGRRRGSGRADAPRPATADAGPDVVRRVAELAAEGPVAVVGEPGCGKLTVLREVFGSALVLDAATYPLDPGAWLERLRSGGATVVRHAELWDLPAVRRVAAAVGERRRAALAFTVTLPAGSGSPAGSPAGVLLDAVGASEVPVPPLRRTPDAVVAAARAHLHGHDPRLTFTADALAALRRYSWPGNFAELRRVVRKAARDADGCRVGAADLPAEVRCARALTPLETAEAGVIAAVLRAHGGNKSTAARELGISRTALYAKLRAYRL</sequence>
<dbReference type="InterPro" id="IPR029016">
    <property type="entry name" value="GAF-like_dom_sf"/>
</dbReference>
<evidence type="ECO:0000259" key="7">
    <source>
        <dbReference type="PROSITE" id="PS50045"/>
    </source>
</evidence>
<feature type="domain" description="Sigma-54 factor interaction" evidence="7">
    <location>
        <begin position="419"/>
        <end position="486"/>
    </location>
</feature>
<keyword evidence="1" id="KW-0547">Nucleotide-binding</keyword>
<dbReference type="PANTHER" id="PTHR32071:SF117">
    <property type="entry name" value="PTS-DEPENDENT DIHYDROXYACETONE KINASE OPERON REGULATORY PROTEIN-RELATED"/>
    <property type="match status" value="1"/>
</dbReference>
<evidence type="ECO:0000256" key="4">
    <source>
        <dbReference type="ARBA" id="ARBA00023125"/>
    </source>
</evidence>
<dbReference type="SUPFAM" id="SSF46689">
    <property type="entry name" value="Homeodomain-like"/>
    <property type="match status" value="1"/>
</dbReference>
<evidence type="ECO:0000256" key="6">
    <source>
        <dbReference type="SAM" id="MobiDB-lite"/>
    </source>
</evidence>
<dbReference type="Pfam" id="PF25601">
    <property type="entry name" value="AAA_lid_14"/>
    <property type="match status" value="1"/>
</dbReference>
<dbReference type="Pfam" id="PF02954">
    <property type="entry name" value="HTH_8"/>
    <property type="match status" value="1"/>
</dbReference>
<dbReference type="Gene3D" id="1.10.8.60">
    <property type="match status" value="1"/>
</dbReference>
<dbReference type="PANTHER" id="PTHR32071">
    <property type="entry name" value="TRANSCRIPTIONAL REGULATORY PROTEIN"/>
    <property type="match status" value="1"/>
</dbReference>
<proteinExistence type="predicted"/>
<dbReference type="Gene3D" id="3.30.450.40">
    <property type="match status" value="1"/>
</dbReference>
<protein>
    <submittedName>
        <fullName evidence="8">Helix-turn-helix domain-containing protein</fullName>
    </submittedName>
</protein>
<dbReference type="InterPro" id="IPR002197">
    <property type="entry name" value="HTH_Fis"/>
</dbReference>
<feature type="compositionally biased region" description="Low complexity" evidence="6">
    <location>
        <begin position="296"/>
        <end position="308"/>
    </location>
</feature>
<gene>
    <name evidence="8" type="ORF">GCM10009539_43330</name>
</gene>
<keyword evidence="3" id="KW-0805">Transcription regulation</keyword>
<dbReference type="PRINTS" id="PR01590">
    <property type="entry name" value="HTHFIS"/>
</dbReference>
<keyword evidence="4" id="KW-0238">DNA-binding</keyword>
<name>A0ABN0UKV2_9ACTN</name>
<dbReference type="Proteomes" id="UP001500967">
    <property type="component" value="Unassembled WGS sequence"/>
</dbReference>
<dbReference type="InterPro" id="IPR027417">
    <property type="entry name" value="P-loop_NTPase"/>
</dbReference>
<keyword evidence="5" id="KW-0804">Transcription</keyword>
<dbReference type="RefSeq" id="WP_344650691.1">
    <property type="nucleotide sequence ID" value="NZ_BAAAGX010000016.1"/>
</dbReference>
<keyword evidence="9" id="KW-1185">Reference proteome</keyword>
<reference evidence="8 9" key="1">
    <citation type="journal article" date="2019" name="Int. J. Syst. Evol. Microbiol.">
        <title>The Global Catalogue of Microorganisms (GCM) 10K type strain sequencing project: providing services to taxonomists for standard genome sequencing and annotation.</title>
        <authorList>
            <consortium name="The Broad Institute Genomics Platform"/>
            <consortium name="The Broad Institute Genome Sequencing Center for Infectious Disease"/>
            <person name="Wu L."/>
            <person name="Ma J."/>
        </authorList>
    </citation>
    <scope>NUCLEOTIDE SEQUENCE [LARGE SCALE GENOMIC DNA]</scope>
    <source>
        <strain evidence="8 9">JCM 10425</strain>
    </source>
</reference>
<dbReference type="InterPro" id="IPR009057">
    <property type="entry name" value="Homeodomain-like_sf"/>
</dbReference>